<accession>A0A6V7H219</accession>
<dbReference type="EMBL" id="CAJDYZ010006543">
    <property type="protein sequence ID" value="CAD1473470.1"/>
    <property type="molecule type" value="Genomic_DNA"/>
</dbReference>
<organism evidence="1 2">
    <name type="scientific">Heterotrigona itama</name>
    <dbReference type="NCBI Taxonomy" id="395501"/>
    <lineage>
        <taxon>Eukaryota</taxon>
        <taxon>Metazoa</taxon>
        <taxon>Ecdysozoa</taxon>
        <taxon>Arthropoda</taxon>
        <taxon>Hexapoda</taxon>
        <taxon>Insecta</taxon>
        <taxon>Pterygota</taxon>
        <taxon>Neoptera</taxon>
        <taxon>Endopterygota</taxon>
        <taxon>Hymenoptera</taxon>
        <taxon>Apocrita</taxon>
        <taxon>Aculeata</taxon>
        <taxon>Apoidea</taxon>
        <taxon>Anthophila</taxon>
        <taxon>Apidae</taxon>
        <taxon>Heterotrigona</taxon>
    </lineage>
</organism>
<name>A0A6V7H219_9HYME</name>
<feature type="non-terminal residue" evidence="1">
    <location>
        <position position="1"/>
    </location>
</feature>
<dbReference type="Proteomes" id="UP000752696">
    <property type="component" value="Unassembled WGS sequence"/>
</dbReference>
<reference evidence="1" key="1">
    <citation type="submission" date="2020-07" db="EMBL/GenBank/DDBJ databases">
        <authorList>
            <person name="Nazaruddin N."/>
        </authorList>
    </citation>
    <scope>NUCLEOTIDE SEQUENCE</scope>
</reference>
<comment type="caution">
    <text evidence="1">The sequence shown here is derived from an EMBL/GenBank/DDBJ whole genome shotgun (WGS) entry which is preliminary data.</text>
</comment>
<protein>
    <submittedName>
        <fullName evidence="1">Uncharacterized protein</fullName>
    </submittedName>
</protein>
<evidence type="ECO:0000313" key="2">
    <source>
        <dbReference type="Proteomes" id="UP000752696"/>
    </source>
</evidence>
<evidence type="ECO:0000313" key="1">
    <source>
        <dbReference type="EMBL" id="CAD1473470.1"/>
    </source>
</evidence>
<keyword evidence="2" id="KW-1185">Reference proteome</keyword>
<gene>
    <name evidence="1" type="ORF">MHI_LOCUS379019</name>
</gene>
<proteinExistence type="predicted"/>
<sequence length="39" mass="4557">ILRRSLIVPGTSVHCNDITFEQRRAMTYCAWCTCAEWKP</sequence>
<dbReference type="AlphaFoldDB" id="A0A6V7H219"/>